<keyword evidence="4" id="KW-0488">Methylation</keyword>
<evidence type="ECO:0000256" key="5">
    <source>
        <dbReference type="ARBA" id="ARBA00022741"/>
    </source>
</evidence>
<dbReference type="InterPro" id="IPR001806">
    <property type="entry name" value="Small_GTPase"/>
</dbReference>
<keyword evidence="5" id="KW-0547">Nucleotide-binding</keyword>
<keyword evidence="6" id="KW-0342">GTP-binding</keyword>
<evidence type="ECO:0000259" key="10">
    <source>
        <dbReference type="PROSITE" id="PS50097"/>
    </source>
</evidence>
<dbReference type="Gene3D" id="3.30.710.10">
    <property type="entry name" value="Potassium Channel Kv1.1, Chain A"/>
    <property type="match status" value="2"/>
</dbReference>
<keyword evidence="8" id="KW-0449">Lipoprotein</keyword>
<dbReference type="Pfam" id="PF00071">
    <property type="entry name" value="Ras"/>
    <property type="match status" value="1"/>
</dbReference>
<proteinExistence type="inferred from homology"/>
<dbReference type="SMART" id="SM00225">
    <property type="entry name" value="BTB"/>
    <property type="match status" value="2"/>
</dbReference>
<keyword evidence="7" id="KW-0472">Membrane</keyword>
<keyword evidence="12" id="KW-1185">Reference proteome</keyword>
<reference evidence="11 12" key="1">
    <citation type="journal article" date="2023" name="BMC Biol.">
        <title>The compact genome of the sponge Oopsacas minuta (Hexactinellida) is lacking key metazoan core genes.</title>
        <authorList>
            <person name="Santini S."/>
            <person name="Schenkelaars Q."/>
            <person name="Jourda C."/>
            <person name="Duchesne M."/>
            <person name="Belahbib H."/>
            <person name="Rocher C."/>
            <person name="Selva M."/>
            <person name="Riesgo A."/>
            <person name="Vervoort M."/>
            <person name="Leys S.P."/>
            <person name="Kodjabachian L."/>
            <person name="Le Bivic A."/>
            <person name="Borchiellini C."/>
            <person name="Claverie J.M."/>
            <person name="Renard E."/>
        </authorList>
    </citation>
    <scope>NUCLEOTIDE SEQUENCE [LARGE SCALE GENOMIC DNA]</scope>
    <source>
        <strain evidence="11">SPO-2</strain>
    </source>
</reference>
<evidence type="ECO:0000313" key="11">
    <source>
        <dbReference type="EMBL" id="KAI6656639.1"/>
    </source>
</evidence>
<dbReference type="InterPro" id="IPR003578">
    <property type="entry name" value="Small_GTPase_Rho"/>
</dbReference>
<dbReference type="AlphaFoldDB" id="A0AAV7K5U4"/>
<dbReference type="InterPro" id="IPR011333">
    <property type="entry name" value="SKP1/BTB/POZ_sf"/>
</dbReference>
<sequence length="597" mass="67340">MQNLKLLVAGDGAVGKSCLLISYTTNAFPGDYVPTVFDNYSANIMYNGKPYNVGLWDTAGQEDYDRLRPLSYPQTDIFLLCYDVSSKDSFENITAKWIPEITHHCPHTPYLVIGLKSDLRTAQPEKFVSSTYADEVIKKTGASGHLECSSLTQSNLRTVFDKAIQCGIDGHQKKASSASARKFSFFWRRQTDETAKAAIPPPPDMPPAGKAPWINIPLITYGHDMKYLLESPTASDFIIKRLDHYHYLNRIILACNSHFFRQLLRVGKPKLLLDTESQGQQRVSASMINEGRVSGFISFKVEEIDGKEYPVLEVDCEIFSDLGLRRVIEFLYTGTVFILDQDDMIPETIKAADFFSLPKMSQFCQNIEDQSDDLNPSISTYMNEIAGQVASELFVGKSTLSDMQFKVGEELIPAHRCVIVARSEVLRALLIGNLAKSQSNVIEITEIEVQVFRELLHFIYSMTTVVDGSVDLVGIMSAANQYCLPRLVARCELALTKYVERETTERIAGSIVDLPELLRVAQAYNAKQLVGWCLHFISTNYSVFESKGDVQRLDEEHATFVINNRWPPISYIKDMEEYQNKYYGENQATTGMKCLMM</sequence>
<dbReference type="InterPro" id="IPR027417">
    <property type="entry name" value="P-loop_NTPase"/>
</dbReference>
<dbReference type="CDD" id="cd18499">
    <property type="entry name" value="BACK_RHOBTB"/>
    <property type="match status" value="1"/>
</dbReference>
<dbReference type="PRINTS" id="PR00449">
    <property type="entry name" value="RASTRNSFRMNG"/>
</dbReference>
<dbReference type="FunFam" id="3.40.50.300:FF:000983">
    <property type="entry name" value="Rho family GTPase"/>
    <property type="match status" value="1"/>
</dbReference>
<comment type="caution">
    <text evidence="11">The sequence shown here is derived from an EMBL/GenBank/DDBJ whole genome shotgun (WGS) entry which is preliminary data.</text>
</comment>
<evidence type="ECO:0000256" key="2">
    <source>
        <dbReference type="ARBA" id="ARBA00010142"/>
    </source>
</evidence>
<dbReference type="EMBL" id="JAKMXF010000142">
    <property type="protein sequence ID" value="KAI6656639.1"/>
    <property type="molecule type" value="Genomic_DNA"/>
</dbReference>
<keyword evidence="3" id="KW-1003">Cell membrane</keyword>
<dbReference type="InterPro" id="IPR000210">
    <property type="entry name" value="BTB/POZ_dom"/>
</dbReference>
<dbReference type="PROSITE" id="PS51420">
    <property type="entry name" value="RHO"/>
    <property type="match status" value="1"/>
</dbReference>
<evidence type="ECO:0000256" key="4">
    <source>
        <dbReference type="ARBA" id="ARBA00022481"/>
    </source>
</evidence>
<comment type="subcellular location">
    <subcellularLocation>
        <location evidence="1">Cell membrane</location>
        <topology evidence="1">Lipid-anchor</topology>
        <orientation evidence="1">Cytoplasmic side</orientation>
    </subcellularLocation>
</comment>
<dbReference type="InterPro" id="IPR005225">
    <property type="entry name" value="Small_GTP-bd"/>
</dbReference>
<dbReference type="SMART" id="SM00175">
    <property type="entry name" value="RAB"/>
    <property type="match status" value="1"/>
</dbReference>
<dbReference type="SUPFAM" id="SSF52540">
    <property type="entry name" value="P-loop containing nucleoside triphosphate hydrolases"/>
    <property type="match status" value="1"/>
</dbReference>
<feature type="domain" description="BTB" evidence="10">
    <location>
        <begin position="401"/>
        <end position="468"/>
    </location>
</feature>
<dbReference type="PANTHER" id="PTHR24072">
    <property type="entry name" value="RHO FAMILY GTPASE"/>
    <property type="match status" value="1"/>
</dbReference>
<dbReference type="PROSITE" id="PS51419">
    <property type="entry name" value="RAB"/>
    <property type="match status" value="1"/>
</dbReference>
<dbReference type="CDD" id="cd00157">
    <property type="entry name" value="Rho"/>
    <property type="match status" value="1"/>
</dbReference>
<dbReference type="GO" id="GO:0003924">
    <property type="term" value="F:GTPase activity"/>
    <property type="evidence" value="ECO:0007669"/>
    <property type="project" value="InterPro"/>
</dbReference>
<dbReference type="PROSITE" id="PS50097">
    <property type="entry name" value="BTB"/>
    <property type="match status" value="1"/>
</dbReference>
<evidence type="ECO:0000313" key="12">
    <source>
        <dbReference type="Proteomes" id="UP001165289"/>
    </source>
</evidence>
<evidence type="ECO:0000256" key="9">
    <source>
        <dbReference type="ARBA" id="ARBA00023289"/>
    </source>
</evidence>
<evidence type="ECO:0000256" key="3">
    <source>
        <dbReference type="ARBA" id="ARBA00022475"/>
    </source>
</evidence>
<dbReference type="SUPFAM" id="SSF54695">
    <property type="entry name" value="POZ domain"/>
    <property type="match status" value="2"/>
</dbReference>
<accession>A0AAV7K5U4</accession>
<dbReference type="Gene3D" id="3.40.50.300">
    <property type="entry name" value="P-loop containing nucleotide triphosphate hydrolases"/>
    <property type="match status" value="1"/>
</dbReference>
<dbReference type="SMART" id="SM00174">
    <property type="entry name" value="RHO"/>
    <property type="match status" value="1"/>
</dbReference>
<protein>
    <recommendedName>
        <fullName evidence="10">BTB domain-containing protein</fullName>
    </recommendedName>
</protein>
<dbReference type="GO" id="GO:0005886">
    <property type="term" value="C:plasma membrane"/>
    <property type="evidence" value="ECO:0007669"/>
    <property type="project" value="UniProtKB-SubCell"/>
</dbReference>
<dbReference type="Pfam" id="PF00651">
    <property type="entry name" value="BTB"/>
    <property type="match status" value="1"/>
</dbReference>
<dbReference type="SMART" id="SM00173">
    <property type="entry name" value="RAS"/>
    <property type="match status" value="1"/>
</dbReference>
<organism evidence="11 12">
    <name type="scientific">Oopsacas minuta</name>
    <dbReference type="NCBI Taxonomy" id="111878"/>
    <lineage>
        <taxon>Eukaryota</taxon>
        <taxon>Metazoa</taxon>
        <taxon>Porifera</taxon>
        <taxon>Hexactinellida</taxon>
        <taxon>Hexasterophora</taxon>
        <taxon>Lyssacinosida</taxon>
        <taxon>Leucopsacidae</taxon>
        <taxon>Oopsacas</taxon>
    </lineage>
</organism>
<dbReference type="NCBIfam" id="TIGR00231">
    <property type="entry name" value="small_GTP"/>
    <property type="match status" value="1"/>
</dbReference>
<dbReference type="Proteomes" id="UP001165289">
    <property type="component" value="Unassembled WGS sequence"/>
</dbReference>
<evidence type="ECO:0000256" key="6">
    <source>
        <dbReference type="ARBA" id="ARBA00023134"/>
    </source>
</evidence>
<evidence type="ECO:0000256" key="8">
    <source>
        <dbReference type="ARBA" id="ARBA00023288"/>
    </source>
</evidence>
<evidence type="ECO:0000256" key="7">
    <source>
        <dbReference type="ARBA" id="ARBA00023136"/>
    </source>
</evidence>
<keyword evidence="9" id="KW-0636">Prenylation</keyword>
<dbReference type="GO" id="GO:0007264">
    <property type="term" value="P:small GTPase-mediated signal transduction"/>
    <property type="evidence" value="ECO:0007669"/>
    <property type="project" value="InterPro"/>
</dbReference>
<comment type="similarity">
    <text evidence="2">Belongs to the small GTPase superfamily. Rho family.</text>
</comment>
<dbReference type="GO" id="GO:0005525">
    <property type="term" value="F:GTP binding"/>
    <property type="evidence" value="ECO:0007669"/>
    <property type="project" value="UniProtKB-KW"/>
</dbReference>
<dbReference type="PROSITE" id="PS51421">
    <property type="entry name" value="RAS"/>
    <property type="match status" value="1"/>
</dbReference>
<name>A0AAV7K5U4_9METZ</name>
<evidence type="ECO:0000256" key="1">
    <source>
        <dbReference type="ARBA" id="ARBA00004342"/>
    </source>
</evidence>
<gene>
    <name evidence="11" type="ORF">LOD99_11281</name>
</gene>